<feature type="transmembrane region" description="Helical" evidence="1">
    <location>
        <begin position="152"/>
        <end position="174"/>
    </location>
</feature>
<keyword evidence="1" id="KW-0472">Membrane</keyword>
<dbReference type="InterPro" id="IPR025291">
    <property type="entry name" value="DUF4153"/>
</dbReference>
<proteinExistence type="predicted"/>
<comment type="caution">
    <text evidence="2">The sequence shown here is derived from an EMBL/GenBank/DDBJ whole genome shotgun (WGS) entry which is preliminary data.</text>
</comment>
<protein>
    <submittedName>
        <fullName evidence="2">Uncharacterized protein</fullName>
    </submittedName>
</protein>
<feature type="transmembrane region" description="Helical" evidence="1">
    <location>
        <begin position="7"/>
        <end position="26"/>
    </location>
</feature>
<gene>
    <name evidence="2" type="ORF">BJP25_13910</name>
</gene>
<evidence type="ECO:0000256" key="1">
    <source>
        <dbReference type="SAM" id="Phobius"/>
    </source>
</evidence>
<dbReference type="STRING" id="1193682.BJP25_13910"/>
<feature type="transmembrane region" description="Helical" evidence="1">
    <location>
        <begin position="194"/>
        <end position="214"/>
    </location>
</feature>
<accession>A0A1Q9LPZ1</accession>
<reference evidence="2 3" key="1">
    <citation type="submission" date="2016-10" db="EMBL/GenBank/DDBJ databases">
        <title>The Draft Genome Sequence of Actinokineospora bangkokensis 44EHWT reveals the biosynthetic pathway of antifungal compounds Thailandins with unusual extender unit butylmalonyl-CoA.</title>
        <authorList>
            <person name="Greule A."/>
            <person name="Intra B."/>
            <person name="Flemming S."/>
            <person name="Rommel M.G."/>
            <person name="Panbangred W."/>
            <person name="Bechthold A."/>
        </authorList>
    </citation>
    <scope>NUCLEOTIDE SEQUENCE [LARGE SCALE GENOMIC DNA]</scope>
    <source>
        <strain evidence="2 3">44EHW</strain>
    </source>
</reference>
<evidence type="ECO:0000313" key="3">
    <source>
        <dbReference type="Proteomes" id="UP000186040"/>
    </source>
</evidence>
<feature type="transmembrane region" description="Helical" evidence="1">
    <location>
        <begin position="337"/>
        <end position="356"/>
    </location>
</feature>
<keyword evidence="1" id="KW-0812">Transmembrane</keyword>
<feature type="transmembrane region" description="Helical" evidence="1">
    <location>
        <begin position="276"/>
        <end position="298"/>
    </location>
</feature>
<feature type="transmembrane region" description="Helical" evidence="1">
    <location>
        <begin position="56"/>
        <end position="75"/>
    </location>
</feature>
<feature type="transmembrane region" description="Helical" evidence="1">
    <location>
        <begin position="242"/>
        <end position="264"/>
    </location>
</feature>
<organism evidence="2 3">
    <name type="scientific">Actinokineospora bangkokensis</name>
    <dbReference type="NCBI Taxonomy" id="1193682"/>
    <lineage>
        <taxon>Bacteria</taxon>
        <taxon>Bacillati</taxon>
        <taxon>Actinomycetota</taxon>
        <taxon>Actinomycetes</taxon>
        <taxon>Pseudonocardiales</taxon>
        <taxon>Pseudonocardiaceae</taxon>
        <taxon>Actinokineospora</taxon>
    </lineage>
</organism>
<dbReference type="Proteomes" id="UP000186040">
    <property type="component" value="Unassembled WGS sequence"/>
</dbReference>
<feature type="transmembrane region" description="Helical" evidence="1">
    <location>
        <begin position="310"/>
        <end position="330"/>
    </location>
</feature>
<keyword evidence="3" id="KW-1185">Reference proteome</keyword>
<keyword evidence="1" id="KW-1133">Transmembrane helix</keyword>
<sequence length="446" mass="47146">MRFDRAGVGWTLAAIAVIAALFWAGGTSAPDWRWLLLSGALMVLPTLRSAFWLTELAVLGSLVAAAIAVGGGSRARELALALWYPVIAVLRGVPWVWRGVLAGRRGRAGVRVGRTVLLTALVLVVFGSLLVSADDAFADVVFALLPPLDVAWVARALWAFALTAALLAGLVFLVDSPVRSTAAGQRARERSGRVVEWAGPVGVLVLLFAGFVAVQLRQLFGGEAHVAGTAGLTYSAYARGGFWQLLFVTALTLVVIGLAARVAPRGTRGERTWLRALLGALVVLTLVIVASALSRMWTYQQTYGFTVLRLQVSAVEVWLGVVYVLVLVAGARLSAAWLPRAVVAAGLLGVLAVGLADPERLVAERNVARYAETGELDSDYLGGLSPDAVPALVELPPDAGRCLLDDHRRVLAQGYDDDGASGWNLARDRARELLAAQDPLPCGAPG</sequence>
<name>A0A1Q9LPZ1_9PSEU</name>
<evidence type="ECO:0000313" key="2">
    <source>
        <dbReference type="EMBL" id="OLR94095.1"/>
    </source>
</evidence>
<feature type="transmembrane region" description="Helical" evidence="1">
    <location>
        <begin position="112"/>
        <end position="132"/>
    </location>
</feature>
<dbReference type="Pfam" id="PF13687">
    <property type="entry name" value="DUF4153"/>
    <property type="match status" value="1"/>
</dbReference>
<dbReference type="EMBL" id="MKQR01000008">
    <property type="protein sequence ID" value="OLR94095.1"/>
    <property type="molecule type" value="Genomic_DNA"/>
</dbReference>
<dbReference type="AlphaFoldDB" id="A0A1Q9LPZ1"/>